<evidence type="ECO:0000313" key="2">
    <source>
        <dbReference type="Proteomes" id="UP000062788"/>
    </source>
</evidence>
<dbReference type="RefSeq" id="WP_059520432.1">
    <property type="nucleotide sequence ID" value="NZ_LOWA01000057.1"/>
</dbReference>
<proteinExistence type="predicted"/>
<keyword evidence="2" id="KW-1185">Reference proteome</keyword>
<sequence length="174" mass="18707">MSAHAPLISRGGPYGRAMGAAVTARDAAFVRCRDARLRKLAGILDDIEGCFWNRGDDAGKLVAIAVTLASTLALEAPRLTTKQLGTACEKFVQAIAAAEQDSANYRRRQYRQLRKAYRALYNDIDAQCTDGTRRLQVSALLRGVALGQSLAQGSSQLDIEQLKLATAVLKGEAA</sequence>
<dbReference type="EMBL" id="LOWA01000057">
    <property type="protein sequence ID" value="KVE23541.1"/>
    <property type="molecule type" value="Genomic_DNA"/>
</dbReference>
<dbReference type="Proteomes" id="UP000062788">
    <property type="component" value="Unassembled WGS sequence"/>
</dbReference>
<name>A0A118DLN1_9BURK</name>
<dbReference type="AlphaFoldDB" id="A0A118DLN1"/>
<protein>
    <submittedName>
        <fullName evidence="1">Uncharacterized protein</fullName>
    </submittedName>
</protein>
<accession>A0A118DLN1</accession>
<comment type="caution">
    <text evidence="1">The sequence shown here is derived from an EMBL/GenBank/DDBJ whole genome shotgun (WGS) entry which is preliminary data.</text>
</comment>
<gene>
    <name evidence="1" type="ORF">WS67_22965</name>
</gene>
<evidence type="ECO:0000313" key="1">
    <source>
        <dbReference type="EMBL" id="KVE23541.1"/>
    </source>
</evidence>
<organism evidence="1 2">
    <name type="scientific">Burkholderia singularis</name>
    <dbReference type="NCBI Taxonomy" id="1503053"/>
    <lineage>
        <taxon>Bacteria</taxon>
        <taxon>Pseudomonadati</taxon>
        <taxon>Pseudomonadota</taxon>
        <taxon>Betaproteobacteria</taxon>
        <taxon>Burkholderiales</taxon>
        <taxon>Burkholderiaceae</taxon>
        <taxon>Burkholderia</taxon>
        <taxon>pseudomallei group</taxon>
    </lineage>
</organism>
<dbReference type="OrthoDB" id="9018400at2"/>
<reference evidence="1 2" key="1">
    <citation type="submission" date="2015-11" db="EMBL/GenBank/DDBJ databases">
        <title>Expanding the genomic diversity of Burkholderia species for the development of highly accurate diagnostics.</title>
        <authorList>
            <person name="Sahl J."/>
            <person name="Keim P."/>
            <person name="Wagner D."/>
        </authorList>
    </citation>
    <scope>NUCLEOTIDE SEQUENCE [LARGE SCALE GENOMIC DNA]</scope>
    <source>
        <strain evidence="1 2">TSV85</strain>
    </source>
</reference>